<dbReference type="GO" id="GO:0000209">
    <property type="term" value="P:protein polyubiquitination"/>
    <property type="evidence" value="ECO:0007669"/>
    <property type="project" value="TreeGrafter"/>
</dbReference>
<proteinExistence type="predicted"/>
<dbReference type="InterPro" id="IPR050952">
    <property type="entry name" value="TRIM-NHL_E3_ligases"/>
</dbReference>
<dbReference type="SUPFAM" id="SSF101898">
    <property type="entry name" value="NHL repeat"/>
    <property type="match status" value="2"/>
</dbReference>
<keyword evidence="3" id="KW-1185">Reference proteome</keyword>
<dbReference type="EMBL" id="CAJPWZ010000326">
    <property type="protein sequence ID" value="CAG2190356.1"/>
    <property type="molecule type" value="Genomic_DNA"/>
</dbReference>
<sequence length="545" mass="61374">MENSLASDVCSKDKDPNTGLLESNEDNDRNDDVRIHFDSTTTFTLPNTDINDIKVMKNGLIVIADYHWQHAAVVTCDIKGKNMRRIEEPSGGRPFGLDVMDDDNVVVSLPNKGDIMFVDVKRGVITGYMGCSGTNIVYRYGDIYTQSDDIIYKTRKGGQALGTITPFDFRPLYLSATDNGALLYCTVRDRNELICMDSMGVTRYGITAPLMMSPHGITFDDQGFIYVVSAKSQNVHLFHNRGIPFKRIILYITSKTPNNMTEPYKYGLNTDVFDIRKDDLPRNTPELSELTTYDDTDECLDKVYKLETTFILPSTDISDIKVMEDGTIVIADFQRSSLVLCDKKGEQLRRIGVTNGWRPFRLDVVDYSDVVVSLPERNEVMQVDIRRNDIKKHIVTGCRNVSYHDGEMFVQSNEKINVISMNGVLKDTITPPNFYPIYYHVSETGDVLCTARGKNDLICINRHGVVQYTAHAPRILFPYGITTDSKGNILVVSAGSSNVHAFSPDGRHSRLIAKLPVNLEFPTICFYTNAQSIIIGDKDQVFIYK</sequence>
<dbReference type="PANTHER" id="PTHR24104">
    <property type="entry name" value="E3 UBIQUITIN-PROTEIN LIGASE NHLRC1-RELATED"/>
    <property type="match status" value="1"/>
</dbReference>
<dbReference type="GO" id="GO:0043161">
    <property type="term" value="P:proteasome-mediated ubiquitin-dependent protein catabolic process"/>
    <property type="evidence" value="ECO:0007669"/>
    <property type="project" value="TreeGrafter"/>
</dbReference>
<dbReference type="GO" id="GO:0061630">
    <property type="term" value="F:ubiquitin protein ligase activity"/>
    <property type="evidence" value="ECO:0007669"/>
    <property type="project" value="TreeGrafter"/>
</dbReference>
<evidence type="ECO:0000256" key="1">
    <source>
        <dbReference type="SAM" id="MobiDB-lite"/>
    </source>
</evidence>
<dbReference type="Gene3D" id="2.120.10.30">
    <property type="entry name" value="TolB, C-terminal domain"/>
    <property type="match status" value="2"/>
</dbReference>
<feature type="region of interest" description="Disordered" evidence="1">
    <location>
        <begin position="1"/>
        <end position="32"/>
    </location>
</feature>
<dbReference type="PANTHER" id="PTHR24104:SF25">
    <property type="entry name" value="PROTEIN LIN-41"/>
    <property type="match status" value="1"/>
</dbReference>
<protein>
    <submittedName>
        <fullName evidence="2">Uncharacterized protein</fullName>
    </submittedName>
</protein>
<dbReference type="AlphaFoldDB" id="A0A8S3Q0X5"/>
<reference evidence="2" key="1">
    <citation type="submission" date="2021-03" db="EMBL/GenBank/DDBJ databases">
        <authorList>
            <person name="Bekaert M."/>
        </authorList>
    </citation>
    <scope>NUCLEOTIDE SEQUENCE</scope>
</reference>
<evidence type="ECO:0000313" key="3">
    <source>
        <dbReference type="Proteomes" id="UP000683360"/>
    </source>
</evidence>
<dbReference type="OrthoDB" id="6099110at2759"/>
<comment type="caution">
    <text evidence="2">The sequence shown here is derived from an EMBL/GenBank/DDBJ whole genome shotgun (WGS) entry which is preliminary data.</text>
</comment>
<name>A0A8S3Q0X5_MYTED</name>
<evidence type="ECO:0000313" key="2">
    <source>
        <dbReference type="EMBL" id="CAG2190356.1"/>
    </source>
</evidence>
<accession>A0A8S3Q0X5</accession>
<dbReference type="GO" id="GO:0008270">
    <property type="term" value="F:zinc ion binding"/>
    <property type="evidence" value="ECO:0007669"/>
    <property type="project" value="UniProtKB-KW"/>
</dbReference>
<gene>
    <name evidence="2" type="ORF">MEDL_5648</name>
</gene>
<dbReference type="InterPro" id="IPR011042">
    <property type="entry name" value="6-blade_b-propeller_TolB-like"/>
</dbReference>
<organism evidence="2 3">
    <name type="scientific">Mytilus edulis</name>
    <name type="common">Blue mussel</name>
    <dbReference type="NCBI Taxonomy" id="6550"/>
    <lineage>
        <taxon>Eukaryota</taxon>
        <taxon>Metazoa</taxon>
        <taxon>Spiralia</taxon>
        <taxon>Lophotrochozoa</taxon>
        <taxon>Mollusca</taxon>
        <taxon>Bivalvia</taxon>
        <taxon>Autobranchia</taxon>
        <taxon>Pteriomorphia</taxon>
        <taxon>Mytilida</taxon>
        <taxon>Mytiloidea</taxon>
        <taxon>Mytilidae</taxon>
        <taxon>Mytilinae</taxon>
        <taxon>Mytilus</taxon>
    </lineage>
</organism>
<dbReference type="Proteomes" id="UP000683360">
    <property type="component" value="Unassembled WGS sequence"/>
</dbReference>